<dbReference type="PANTHER" id="PTHR36439">
    <property type="entry name" value="BLL4334 PROTEIN"/>
    <property type="match status" value="1"/>
</dbReference>
<proteinExistence type="predicted"/>
<dbReference type="PIRSF" id="PIRSF008502">
    <property type="entry name" value="UCP008502"/>
    <property type="match status" value="1"/>
</dbReference>
<dbReference type="Pfam" id="PF08002">
    <property type="entry name" value="DUF1697"/>
    <property type="match status" value="1"/>
</dbReference>
<dbReference type="SUPFAM" id="SSF160379">
    <property type="entry name" value="SP0830-like"/>
    <property type="match status" value="1"/>
</dbReference>
<reference evidence="2" key="1">
    <citation type="journal article" date="2019" name="Int. J. Syst. Evol. Microbiol.">
        <title>The Global Catalogue of Microorganisms (GCM) 10K type strain sequencing project: providing services to taxonomists for standard genome sequencing and annotation.</title>
        <authorList>
            <consortium name="The Broad Institute Genomics Platform"/>
            <consortium name="The Broad Institute Genome Sequencing Center for Infectious Disease"/>
            <person name="Wu L."/>
            <person name="Ma J."/>
        </authorList>
    </citation>
    <scope>NUCLEOTIDE SEQUENCE [LARGE SCALE GENOMIC DNA]</scope>
    <source>
        <strain evidence="2">JCM 18063</strain>
    </source>
</reference>
<comment type="caution">
    <text evidence="1">The sequence shown here is derived from an EMBL/GenBank/DDBJ whole genome shotgun (WGS) entry which is preliminary data.</text>
</comment>
<accession>A0ABP8YKP5</accession>
<organism evidence="1 2">
    <name type="scientific">Isoptericola chiayiensis</name>
    <dbReference type="NCBI Taxonomy" id="579446"/>
    <lineage>
        <taxon>Bacteria</taxon>
        <taxon>Bacillati</taxon>
        <taxon>Actinomycetota</taxon>
        <taxon>Actinomycetes</taxon>
        <taxon>Micrococcales</taxon>
        <taxon>Promicromonosporaceae</taxon>
        <taxon>Isoptericola</taxon>
    </lineage>
</organism>
<dbReference type="PANTHER" id="PTHR36439:SF1">
    <property type="entry name" value="DUF1697 DOMAIN-CONTAINING PROTEIN"/>
    <property type="match status" value="1"/>
</dbReference>
<protein>
    <submittedName>
        <fullName evidence="1">DUF1697 domain-containing protein</fullName>
    </submittedName>
</protein>
<gene>
    <name evidence="1" type="ORF">GCM10023216_25090</name>
</gene>
<dbReference type="EMBL" id="BAABID010000012">
    <property type="protein sequence ID" value="GAA4731961.1"/>
    <property type="molecule type" value="Genomic_DNA"/>
</dbReference>
<dbReference type="RefSeq" id="WP_172151483.1">
    <property type="nucleotide sequence ID" value="NZ_BAABID010000012.1"/>
</dbReference>
<dbReference type="Gene3D" id="3.30.70.1280">
    <property type="entry name" value="SP0830-like domains"/>
    <property type="match status" value="1"/>
</dbReference>
<dbReference type="InterPro" id="IPR012545">
    <property type="entry name" value="DUF1697"/>
</dbReference>
<name>A0ABP8YKP5_9MICO</name>
<sequence>MTVYVVLLRGVNVGGHRRVSAADLRAAAAGVGLRDAATYATSGNLVATSEGGSTGADGVARLEVELTAALAARVGDAVPLAVVPAARWADLVAANPFPAVARDDPGHLQLHLGPEPVDDDGVARLAAAHDGPEHLATAHGALYVHYTAGIGRSRLTSARLDRATGPWTTGRNWRTVLRLQQMTGLTP</sequence>
<keyword evidence="2" id="KW-1185">Reference proteome</keyword>
<evidence type="ECO:0000313" key="1">
    <source>
        <dbReference type="EMBL" id="GAA4731961.1"/>
    </source>
</evidence>
<dbReference type="Proteomes" id="UP001500956">
    <property type="component" value="Unassembled WGS sequence"/>
</dbReference>
<evidence type="ECO:0000313" key="2">
    <source>
        <dbReference type="Proteomes" id="UP001500956"/>
    </source>
</evidence>